<sequence length="90" mass="10382">MTFNDLREFLNHLESKNILKRVKAQVDANVEIAGIMDRLAQPTLAKAFRGELVPQDPNDEPVSVSLEKIKAERVKIEANRKRRKTKRTQQ</sequence>
<dbReference type="EMBL" id="LBXN01000103">
    <property type="protein sequence ID" value="KKR30255.1"/>
    <property type="molecule type" value="Genomic_DNA"/>
</dbReference>
<organism evidence="1 2">
    <name type="scientific">Candidatus Gottesmanbacteria bacterium GW2011_GWC2_39_8</name>
    <dbReference type="NCBI Taxonomy" id="1618450"/>
    <lineage>
        <taxon>Bacteria</taxon>
        <taxon>Candidatus Gottesmaniibacteriota</taxon>
    </lineage>
</organism>
<gene>
    <name evidence="1" type="ORF">UT63_C0103G0005</name>
</gene>
<evidence type="ECO:0000313" key="1">
    <source>
        <dbReference type="EMBL" id="KKR30255.1"/>
    </source>
</evidence>
<evidence type="ECO:0000313" key="2">
    <source>
        <dbReference type="Proteomes" id="UP000034539"/>
    </source>
</evidence>
<accession>A0A0G0S6A5</accession>
<proteinExistence type="predicted"/>
<dbReference type="Proteomes" id="UP000034539">
    <property type="component" value="Unassembled WGS sequence"/>
</dbReference>
<reference evidence="1 2" key="1">
    <citation type="journal article" date="2015" name="Nature">
        <title>rRNA introns, odd ribosomes, and small enigmatic genomes across a large radiation of phyla.</title>
        <authorList>
            <person name="Brown C.T."/>
            <person name="Hug L.A."/>
            <person name="Thomas B.C."/>
            <person name="Sharon I."/>
            <person name="Castelle C.J."/>
            <person name="Singh A."/>
            <person name="Wilkins M.J."/>
            <person name="Williams K.H."/>
            <person name="Banfield J.F."/>
        </authorList>
    </citation>
    <scope>NUCLEOTIDE SEQUENCE [LARGE SCALE GENOMIC DNA]</scope>
</reference>
<name>A0A0G0S6A5_9BACT</name>
<dbReference type="SUPFAM" id="SSF50475">
    <property type="entry name" value="FMN-binding split barrel"/>
    <property type="match status" value="1"/>
</dbReference>
<dbReference type="PATRIC" id="fig|1618450.3.peg.1553"/>
<protein>
    <submittedName>
        <fullName evidence="1">Type I restriction-modification system, S subunit</fullName>
    </submittedName>
</protein>
<dbReference type="AlphaFoldDB" id="A0A0G0S6A5"/>
<comment type="caution">
    <text evidence="1">The sequence shown here is derived from an EMBL/GenBank/DDBJ whole genome shotgun (WGS) entry which is preliminary data.</text>
</comment>